<dbReference type="GO" id="GO:0015252">
    <property type="term" value="F:proton channel activity"/>
    <property type="evidence" value="ECO:0007669"/>
    <property type="project" value="InterPro"/>
</dbReference>
<feature type="transmembrane region" description="Helical" evidence="11">
    <location>
        <begin position="476"/>
        <end position="498"/>
    </location>
</feature>
<evidence type="ECO:0000256" key="5">
    <source>
        <dbReference type="ARBA" id="ARBA00022692"/>
    </source>
</evidence>
<dbReference type="GO" id="GO:0005886">
    <property type="term" value="C:plasma membrane"/>
    <property type="evidence" value="ECO:0007669"/>
    <property type="project" value="UniProtKB-SubCell"/>
</dbReference>
<dbReference type="Pfam" id="PF03189">
    <property type="entry name" value="Otopetrin"/>
    <property type="match status" value="2"/>
</dbReference>
<keyword evidence="4" id="KW-1003">Cell membrane</keyword>
<dbReference type="InParanoid" id="G0NNK5"/>
<proteinExistence type="inferred from homology"/>
<evidence type="ECO:0000313" key="12">
    <source>
        <dbReference type="EMBL" id="EGT34511.1"/>
    </source>
</evidence>
<keyword evidence="13" id="KW-1185">Reference proteome</keyword>
<dbReference type="eggNOG" id="KOG4740">
    <property type="taxonomic scope" value="Eukaryota"/>
</dbReference>
<protein>
    <recommendedName>
        <fullName evidence="14">OToPetrin-Like</fullName>
    </recommendedName>
</protein>
<dbReference type="Proteomes" id="UP000008068">
    <property type="component" value="Unassembled WGS sequence"/>
</dbReference>
<comment type="similarity">
    <text evidence="2">Belongs to the otopetrin family.</text>
</comment>
<keyword evidence="6" id="KW-0375">Hydrogen ion transport</keyword>
<evidence type="ECO:0000256" key="3">
    <source>
        <dbReference type="ARBA" id="ARBA00022448"/>
    </source>
</evidence>
<evidence type="ECO:0000256" key="1">
    <source>
        <dbReference type="ARBA" id="ARBA00004651"/>
    </source>
</evidence>
<reference evidence="13" key="1">
    <citation type="submission" date="2011-07" db="EMBL/GenBank/DDBJ databases">
        <authorList>
            <consortium name="Caenorhabditis brenneri Sequencing and Analysis Consortium"/>
            <person name="Wilson R.K."/>
        </authorList>
    </citation>
    <scope>NUCLEOTIDE SEQUENCE [LARGE SCALE GENOMIC DNA]</scope>
    <source>
        <strain evidence="13">PB2801</strain>
    </source>
</reference>
<evidence type="ECO:0000256" key="9">
    <source>
        <dbReference type="ARBA" id="ARBA00023136"/>
    </source>
</evidence>
<dbReference type="PANTHER" id="PTHR21522:SF31">
    <property type="entry name" value="OTOPETRIN-LIKE"/>
    <property type="match status" value="1"/>
</dbReference>
<evidence type="ECO:0000256" key="2">
    <source>
        <dbReference type="ARBA" id="ARBA00006513"/>
    </source>
</evidence>
<organism evidence="13">
    <name type="scientific">Caenorhabditis brenneri</name>
    <name type="common">Nematode worm</name>
    <dbReference type="NCBI Taxonomy" id="135651"/>
    <lineage>
        <taxon>Eukaryota</taxon>
        <taxon>Metazoa</taxon>
        <taxon>Ecdysozoa</taxon>
        <taxon>Nematoda</taxon>
        <taxon>Chromadorea</taxon>
        <taxon>Rhabditida</taxon>
        <taxon>Rhabditina</taxon>
        <taxon>Rhabditomorpha</taxon>
        <taxon>Rhabditoidea</taxon>
        <taxon>Rhabditidae</taxon>
        <taxon>Peloderinae</taxon>
        <taxon>Caenorhabditis</taxon>
    </lineage>
</organism>
<dbReference type="EMBL" id="GL379914">
    <property type="protein sequence ID" value="EGT34511.1"/>
    <property type="molecule type" value="Genomic_DNA"/>
</dbReference>
<dbReference type="AlphaFoldDB" id="G0NNK5"/>
<evidence type="ECO:0000313" key="13">
    <source>
        <dbReference type="Proteomes" id="UP000008068"/>
    </source>
</evidence>
<dbReference type="OMA" id="CCNSKID"/>
<evidence type="ECO:0008006" key="14">
    <source>
        <dbReference type="Google" id="ProtNLM"/>
    </source>
</evidence>
<feature type="transmembrane region" description="Helical" evidence="11">
    <location>
        <begin position="39"/>
        <end position="59"/>
    </location>
</feature>
<feature type="transmembrane region" description="Helical" evidence="11">
    <location>
        <begin position="204"/>
        <end position="224"/>
    </location>
</feature>
<keyword evidence="8" id="KW-0406">Ion transport</keyword>
<evidence type="ECO:0000256" key="8">
    <source>
        <dbReference type="ARBA" id="ARBA00023065"/>
    </source>
</evidence>
<evidence type="ECO:0000256" key="10">
    <source>
        <dbReference type="ARBA" id="ARBA00023303"/>
    </source>
</evidence>
<evidence type="ECO:0000256" key="6">
    <source>
        <dbReference type="ARBA" id="ARBA00022781"/>
    </source>
</evidence>
<dbReference type="OrthoDB" id="6429739at2759"/>
<dbReference type="PANTHER" id="PTHR21522">
    <property type="entry name" value="PROTON CHANNEL OTOP"/>
    <property type="match status" value="1"/>
</dbReference>
<evidence type="ECO:0000256" key="7">
    <source>
        <dbReference type="ARBA" id="ARBA00022989"/>
    </source>
</evidence>
<evidence type="ECO:0000256" key="11">
    <source>
        <dbReference type="SAM" id="Phobius"/>
    </source>
</evidence>
<keyword evidence="9 11" id="KW-0472">Membrane</keyword>
<dbReference type="FunCoup" id="G0NNK5">
    <property type="interactions" value="37"/>
</dbReference>
<feature type="transmembrane region" description="Helical" evidence="11">
    <location>
        <begin position="317"/>
        <end position="342"/>
    </location>
</feature>
<feature type="transmembrane region" description="Helical" evidence="11">
    <location>
        <begin position="363"/>
        <end position="390"/>
    </location>
</feature>
<feature type="transmembrane region" description="Helical" evidence="11">
    <location>
        <begin position="442"/>
        <end position="464"/>
    </location>
</feature>
<keyword evidence="3" id="KW-0813">Transport</keyword>
<feature type="transmembrane region" description="Helical" evidence="11">
    <location>
        <begin position="236"/>
        <end position="258"/>
    </location>
</feature>
<keyword evidence="7 11" id="KW-1133">Transmembrane helix</keyword>
<dbReference type="InterPro" id="IPR004878">
    <property type="entry name" value="Otopetrin"/>
</dbReference>
<feature type="transmembrane region" description="Helical" evidence="11">
    <location>
        <begin position="402"/>
        <end position="422"/>
    </location>
</feature>
<evidence type="ECO:0000256" key="4">
    <source>
        <dbReference type="ARBA" id="ARBA00022475"/>
    </source>
</evidence>
<keyword evidence="10" id="KW-0407">Ion channel</keyword>
<sequence>MKTSIESTSSDDATALSDYSSTLPENLPTWMKNQKAQSFGLKSLTALYTLILTIVAFIIEISPTWQSDAMHIEYTIFCVLMYSIAILYFIYLYCVILYPIVFNTILLYLERMHVLSVHSIKRWMRPEPVFTGEGAGTLYLRLGTLSCCNPGFSLLRVSRFSEPSMTPSLAVSRVFGTLGSVLWGSEIFLCFFTNARHNIYVIKYIFAFVFTYMQMHFLCCNSKIDLPKNSFIASFGMMHCIAVNLWVWFSLCLAKAVYKSDKKTLKLQKNEEKWKKKNMTLADAVLEMVTTTVAYIVTEGEGDFSASEKQLRSLYKLGSAANFLLTTLVEFSLIAAAVYFIIWKHEGEEKPQEQRKKHVRFDCKSTSVGIFAALVLLIGSFVSISMHYIYNNSDKPRVADEVIGIAETVLFCVTLLAVFAAFVRMRKLQYRLHAHGQVVDEILLIVGLAGEIVYCSTGLDLYLNERLTNMQGTSCLTVVAFVFRIVQVVVQSVFILVASSSPALQIYRLHSLAIFWTSRLRSLSASNVLNQPGKQIITFLVVCNINLFIYHTFETIESNFGFPHKMASVYSALLNMSSPLVVFYRFHSSACLAEIWKHAYSTKYNHSHHHVHKPLEDHHIA</sequence>
<keyword evidence="5 11" id="KW-0812">Transmembrane</keyword>
<feature type="transmembrane region" description="Helical" evidence="11">
    <location>
        <begin position="79"/>
        <end position="109"/>
    </location>
</feature>
<accession>G0NNK5</accession>
<gene>
    <name evidence="12" type="ORF">CAEBREN_26314</name>
</gene>
<comment type="subcellular location">
    <subcellularLocation>
        <location evidence="1">Cell membrane</location>
        <topology evidence="1">Multi-pass membrane protein</topology>
    </subcellularLocation>
</comment>
<name>G0NNK5_CAEBE</name>
<dbReference type="HOGENOM" id="CLU_011508_3_1_1"/>